<dbReference type="AlphaFoldDB" id="A0A6A8DBQ4"/>
<evidence type="ECO:0000313" key="2">
    <source>
        <dbReference type="Proteomes" id="UP000799092"/>
    </source>
</evidence>
<comment type="caution">
    <text evidence="1">The sequence shown here is derived from an EMBL/GenBank/DDBJ whole genome shotgun (WGS) entry which is preliminary data.</text>
</comment>
<organism evidence="1 2">
    <name type="scientific">Aquibacillus halophilus</name>
    <dbReference type="NCBI Taxonomy" id="930132"/>
    <lineage>
        <taxon>Bacteria</taxon>
        <taxon>Bacillati</taxon>
        <taxon>Bacillota</taxon>
        <taxon>Bacilli</taxon>
        <taxon>Bacillales</taxon>
        <taxon>Bacillaceae</taxon>
        <taxon>Aquibacillus</taxon>
    </lineage>
</organism>
<dbReference type="EMBL" id="WJNG01000007">
    <property type="protein sequence ID" value="MRH43123.1"/>
    <property type="molecule type" value="Genomic_DNA"/>
</dbReference>
<name>A0A6A8DBQ4_9BACI</name>
<dbReference type="OrthoDB" id="2692040at2"/>
<protein>
    <submittedName>
        <fullName evidence="1">Uncharacterized protein</fullName>
    </submittedName>
</protein>
<keyword evidence="2" id="KW-1185">Reference proteome</keyword>
<sequence>MRFFLLLGTLYVGFTVFYKWRYKILNALLAIRVLRKLIVNVTMNMPYIREKILPSIIGRSV</sequence>
<accession>A0A6A8DBQ4</accession>
<evidence type="ECO:0000313" key="1">
    <source>
        <dbReference type="EMBL" id="MRH43123.1"/>
    </source>
</evidence>
<dbReference type="Proteomes" id="UP000799092">
    <property type="component" value="Unassembled WGS sequence"/>
</dbReference>
<proteinExistence type="predicted"/>
<gene>
    <name evidence="1" type="ORF">GH741_10570</name>
</gene>
<reference evidence="1" key="1">
    <citation type="submission" date="2019-11" db="EMBL/GenBank/DDBJ databases">
        <authorList>
            <person name="Li J."/>
        </authorList>
    </citation>
    <scope>NUCLEOTIDE SEQUENCE</scope>
    <source>
        <strain evidence="1">B6B</strain>
    </source>
</reference>